<evidence type="ECO:0000313" key="3">
    <source>
        <dbReference type="Proteomes" id="UP000294692"/>
    </source>
</evidence>
<evidence type="ECO:0000256" key="1">
    <source>
        <dbReference type="SAM" id="Phobius"/>
    </source>
</evidence>
<keyword evidence="1" id="KW-0472">Membrane</keyword>
<reference evidence="2 3" key="1">
    <citation type="submission" date="2019-03" db="EMBL/GenBank/DDBJ databases">
        <title>Genomic Encyclopedia of Type Strains, Phase IV (KMG-IV): sequencing the most valuable type-strain genomes for metagenomic binning, comparative biology and taxonomic classification.</title>
        <authorList>
            <person name="Goeker M."/>
        </authorList>
    </citation>
    <scope>NUCLEOTIDE SEQUENCE [LARGE SCALE GENOMIC DNA]</scope>
    <source>
        <strain evidence="2 3">DSM 100048</strain>
    </source>
</reference>
<accession>A0A4R3UX56</accession>
<sequence length="127" mass="14280">MKIFYISVGTVSLALGILGIVLPLLPTTPFLLLASACYVRGSERLHRRLMEHRVLGPYIQAFRNGEGIPLRGKVCALLFLWTSLAYSAWMVPLPWVWLLLLIPGIGVTTYLLRLPTRPPAIRQISRE</sequence>
<gene>
    <name evidence="2" type="ORF">EV686_10999</name>
</gene>
<keyword evidence="3" id="KW-1185">Reference proteome</keyword>
<feature type="transmembrane region" description="Helical" evidence="1">
    <location>
        <begin position="95"/>
        <end position="112"/>
    </location>
</feature>
<evidence type="ECO:0008006" key="4">
    <source>
        <dbReference type="Google" id="ProtNLM"/>
    </source>
</evidence>
<feature type="transmembrane region" description="Helical" evidence="1">
    <location>
        <begin position="12"/>
        <end position="39"/>
    </location>
</feature>
<proteinExistence type="predicted"/>
<dbReference type="Pfam" id="PF04304">
    <property type="entry name" value="DUF454"/>
    <property type="match status" value="1"/>
</dbReference>
<dbReference type="PANTHER" id="PTHR35813">
    <property type="entry name" value="INNER MEMBRANE PROTEIN YBAN"/>
    <property type="match status" value="1"/>
</dbReference>
<comment type="caution">
    <text evidence="2">The sequence shown here is derived from an EMBL/GenBank/DDBJ whole genome shotgun (WGS) entry which is preliminary data.</text>
</comment>
<evidence type="ECO:0000313" key="2">
    <source>
        <dbReference type="EMBL" id="TCU94544.1"/>
    </source>
</evidence>
<protein>
    <recommendedName>
        <fullName evidence="4">Inner membrane protein</fullName>
    </recommendedName>
</protein>
<organism evidence="2 3">
    <name type="scientific">Paracandidimonas soli</name>
    <dbReference type="NCBI Taxonomy" id="1917182"/>
    <lineage>
        <taxon>Bacteria</taxon>
        <taxon>Pseudomonadati</taxon>
        <taxon>Pseudomonadota</taxon>
        <taxon>Betaproteobacteria</taxon>
        <taxon>Burkholderiales</taxon>
        <taxon>Alcaligenaceae</taxon>
        <taxon>Paracandidimonas</taxon>
    </lineage>
</organism>
<dbReference type="PANTHER" id="PTHR35813:SF1">
    <property type="entry name" value="INNER MEMBRANE PROTEIN YBAN"/>
    <property type="match status" value="1"/>
</dbReference>
<dbReference type="Proteomes" id="UP000294692">
    <property type="component" value="Unassembled WGS sequence"/>
</dbReference>
<dbReference type="InterPro" id="IPR007401">
    <property type="entry name" value="DUF454"/>
</dbReference>
<dbReference type="OrthoDB" id="9816293at2"/>
<keyword evidence="1" id="KW-1133">Transmembrane helix</keyword>
<dbReference type="AlphaFoldDB" id="A0A4R3UX56"/>
<dbReference type="RefSeq" id="WP_132477837.1">
    <property type="nucleotide sequence ID" value="NZ_JBHRVM010000001.1"/>
</dbReference>
<dbReference type="EMBL" id="SMBX01000009">
    <property type="protein sequence ID" value="TCU94544.1"/>
    <property type="molecule type" value="Genomic_DNA"/>
</dbReference>
<dbReference type="GO" id="GO:0005886">
    <property type="term" value="C:plasma membrane"/>
    <property type="evidence" value="ECO:0007669"/>
    <property type="project" value="TreeGrafter"/>
</dbReference>
<name>A0A4R3UX56_9BURK</name>
<keyword evidence="1" id="KW-0812">Transmembrane</keyword>
<dbReference type="PIRSF" id="PIRSF016789">
    <property type="entry name" value="DUF454"/>
    <property type="match status" value="1"/>
</dbReference>